<proteinExistence type="inferred from homology"/>
<dbReference type="STRING" id="2656787.A0A370TQG8"/>
<dbReference type="Proteomes" id="UP000254866">
    <property type="component" value="Unassembled WGS sequence"/>
</dbReference>
<dbReference type="Pfam" id="PF09637">
    <property type="entry name" value="Med18"/>
    <property type="match status" value="1"/>
</dbReference>
<dbReference type="EMBL" id="NPIC01000003">
    <property type="protein sequence ID" value="RDL37775.1"/>
    <property type="molecule type" value="Genomic_DNA"/>
</dbReference>
<evidence type="ECO:0000256" key="5">
    <source>
        <dbReference type="ARBA" id="ARBA00023163"/>
    </source>
</evidence>
<reference evidence="10 11" key="1">
    <citation type="journal article" date="2018" name="IMA Fungus">
        <title>IMA Genome-F 9: Draft genome sequence of Annulohypoxylon stygium, Aspergillus mulundensis, Berkeleyomyces basicola (syn. Thielaviopsis basicola), Ceratocystis smalleyi, two Cercospora beticola strains, Coleophoma cylindrospora, Fusarium fracticaudum, Phialophora cf. hyalina, and Morchella septimelata.</title>
        <authorList>
            <person name="Wingfield B.D."/>
            <person name="Bills G.F."/>
            <person name="Dong Y."/>
            <person name="Huang W."/>
            <person name="Nel W.J."/>
            <person name="Swalarsk-Parry B.S."/>
            <person name="Vaghefi N."/>
            <person name="Wilken P.M."/>
            <person name="An Z."/>
            <person name="de Beer Z.W."/>
            <person name="De Vos L."/>
            <person name="Chen L."/>
            <person name="Duong T.A."/>
            <person name="Gao Y."/>
            <person name="Hammerbacher A."/>
            <person name="Kikkert J.R."/>
            <person name="Li Y."/>
            <person name="Li H."/>
            <person name="Li K."/>
            <person name="Li Q."/>
            <person name="Liu X."/>
            <person name="Ma X."/>
            <person name="Naidoo K."/>
            <person name="Pethybridge S.J."/>
            <person name="Sun J."/>
            <person name="Steenkamp E.T."/>
            <person name="van der Nest M.A."/>
            <person name="van Wyk S."/>
            <person name="Wingfield M.J."/>
            <person name="Xiong C."/>
            <person name="Yue Q."/>
            <person name="Zhang X."/>
        </authorList>
    </citation>
    <scope>NUCLEOTIDE SEQUENCE [LARGE SCALE GENOMIC DNA]</scope>
    <source>
        <strain evidence="10 11">BP 5553</strain>
    </source>
</reference>
<comment type="function">
    <text evidence="8">Component of the Mediator complex, a coactivator involved in the regulated transcription of nearly all RNA polymerase II-dependent genes. Mediator functions as a bridge to convey information from gene-specific regulatory proteins to the basal RNA polymerase II transcription machinery. Mediator is recruited to promoters by direct interactions with regulatory proteins and serves as a scaffold for the assembly of a functional preinitiation complex with RNA polymerase II and the general transcription factors.</text>
</comment>
<protein>
    <recommendedName>
        <fullName evidence="3 8">Mediator of RNA polymerase II transcription subunit 18</fullName>
    </recommendedName>
    <alternativeName>
        <fullName evidence="7 8">Mediator complex subunit 18</fullName>
    </alternativeName>
</protein>
<dbReference type="GO" id="GO:0070847">
    <property type="term" value="C:core mediator complex"/>
    <property type="evidence" value="ECO:0007669"/>
    <property type="project" value="TreeGrafter"/>
</dbReference>
<keyword evidence="8" id="KW-0010">Activator</keyword>
<accession>A0A370TQG8</accession>
<dbReference type="PANTHER" id="PTHR13321">
    <property type="entry name" value="MEDIATOR OF RNA POLYMERASE II TRANSCRIPTION, SUBUNIT 18"/>
    <property type="match status" value="1"/>
</dbReference>
<keyword evidence="4 8" id="KW-0805">Transcription regulation</keyword>
<evidence type="ECO:0000256" key="9">
    <source>
        <dbReference type="SAM" id="MobiDB-lite"/>
    </source>
</evidence>
<evidence type="ECO:0000256" key="8">
    <source>
        <dbReference type="RuleBase" id="RU364150"/>
    </source>
</evidence>
<organism evidence="10 11">
    <name type="scientific">Venustampulla echinocandica</name>
    <dbReference type="NCBI Taxonomy" id="2656787"/>
    <lineage>
        <taxon>Eukaryota</taxon>
        <taxon>Fungi</taxon>
        <taxon>Dikarya</taxon>
        <taxon>Ascomycota</taxon>
        <taxon>Pezizomycotina</taxon>
        <taxon>Leotiomycetes</taxon>
        <taxon>Helotiales</taxon>
        <taxon>Pleuroascaceae</taxon>
        <taxon>Venustampulla</taxon>
    </lineage>
</organism>
<keyword evidence="11" id="KW-1185">Reference proteome</keyword>
<gene>
    <name evidence="8" type="primary">MED18</name>
    <name evidence="10" type="ORF">BP5553_05208</name>
</gene>
<dbReference type="PANTHER" id="PTHR13321:SF2">
    <property type="entry name" value="MEDIATOR OF RNA POLYMERASE II TRANSCRIPTION SUBUNIT 18"/>
    <property type="match status" value="1"/>
</dbReference>
<feature type="region of interest" description="Disordered" evidence="9">
    <location>
        <begin position="95"/>
        <end position="115"/>
    </location>
</feature>
<evidence type="ECO:0000256" key="6">
    <source>
        <dbReference type="ARBA" id="ARBA00023242"/>
    </source>
</evidence>
<dbReference type="GO" id="GO:0003712">
    <property type="term" value="F:transcription coregulator activity"/>
    <property type="evidence" value="ECO:0007669"/>
    <property type="project" value="InterPro"/>
</dbReference>
<comment type="subcellular location">
    <subcellularLocation>
        <location evidence="1 8">Nucleus</location>
    </subcellularLocation>
</comment>
<dbReference type="InterPro" id="IPR019095">
    <property type="entry name" value="Mediator_Med18"/>
</dbReference>
<keyword evidence="5 8" id="KW-0804">Transcription</keyword>
<evidence type="ECO:0000313" key="11">
    <source>
        <dbReference type="Proteomes" id="UP000254866"/>
    </source>
</evidence>
<dbReference type="AlphaFoldDB" id="A0A370TQG8"/>
<dbReference type="GO" id="GO:0006357">
    <property type="term" value="P:regulation of transcription by RNA polymerase II"/>
    <property type="evidence" value="ECO:0007669"/>
    <property type="project" value="InterPro"/>
</dbReference>
<dbReference type="GO" id="GO:0006369">
    <property type="term" value="P:termination of RNA polymerase II transcription"/>
    <property type="evidence" value="ECO:0007669"/>
    <property type="project" value="TreeGrafter"/>
</dbReference>
<keyword evidence="6 8" id="KW-0539">Nucleus</keyword>
<dbReference type="GO" id="GO:0016592">
    <property type="term" value="C:mediator complex"/>
    <property type="evidence" value="ECO:0007669"/>
    <property type="project" value="InterPro"/>
</dbReference>
<dbReference type="OrthoDB" id="5348092at2759"/>
<evidence type="ECO:0000313" key="10">
    <source>
        <dbReference type="EMBL" id="RDL37775.1"/>
    </source>
</evidence>
<comment type="subunit">
    <text evidence="8">Component of the Mediator complex.</text>
</comment>
<evidence type="ECO:0000256" key="2">
    <source>
        <dbReference type="ARBA" id="ARBA00009814"/>
    </source>
</evidence>
<comment type="caution">
    <text evidence="10">The sequence shown here is derived from an EMBL/GenBank/DDBJ whole genome shotgun (WGS) entry which is preliminary data.</text>
</comment>
<evidence type="ECO:0000256" key="7">
    <source>
        <dbReference type="ARBA" id="ARBA00032012"/>
    </source>
</evidence>
<sequence length="281" mass="32233">MHELFLTAHIGNDALHRAVRILQGYCAMQPQHHLYRRLMFEGPKARTNLKGLDPAFIMSQPPAKINLWRGLHEQLLRQSYVITLIYEVDGKDFGKAPTEEPGQDVKLDDPARQRSDIRPGTLRWNELPDPAGTRPVNTRLMLQIDNERDLITTTQSQLGYSFSRQFIHECYRFVHGNAMFELSRYLQLPEEGESTQPEDLLGALPPFESLTPFDGEDKWILTISAKVLNGNDPDQMQQGIGELMTIKTEFEGCFDFHTVARHTLDTRLKVENWMGQMVLVS</sequence>
<evidence type="ECO:0000256" key="4">
    <source>
        <dbReference type="ARBA" id="ARBA00023015"/>
    </source>
</evidence>
<dbReference type="Gene3D" id="2.40.320.10">
    <property type="entry name" value="Hypothetical Protein Pfu-838710-001"/>
    <property type="match status" value="1"/>
</dbReference>
<evidence type="ECO:0000256" key="3">
    <source>
        <dbReference type="ARBA" id="ARBA00019612"/>
    </source>
</evidence>
<evidence type="ECO:0000256" key="1">
    <source>
        <dbReference type="ARBA" id="ARBA00004123"/>
    </source>
</evidence>
<name>A0A370TQG8_9HELO</name>
<comment type="similarity">
    <text evidence="2 8">Belongs to the Mediator complex subunit 18 family.</text>
</comment>